<dbReference type="STRING" id="28034.BFX07_02085"/>
<dbReference type="AlphaFoldDB" id="A0A1W1WGL7"/>
<gene>
    <name evidence="7" type="ORF">SAMN00768000_1891</name>
</gene>
<dbReference type="Gene3D" id="3.90.1150.10">
    <property type="entry name" value="Aspartate Aminotransferase, domain 1"/>
    <property type="match status" value="1"/>
</dbReference>
<accession>A0A1W1WGL7</accession>
<evidence type="ECO:0000313" key="8">
    <source>
        <dbReference type="Proteomes" id="UP000192660"/>
    </source>
</evidence>
<dbReference type="SMART" id="SM00345">
    <property type="entry name" value="HTH_GNTR"/>
    <property type="match status" value="1"/>
</dbReference>
<dbReference type="PROSITE" id="PS50949">
    <property type="entry name" value="HTH_GNTR"/>
    <property type="match status" value="1"/>
</dbReference>
<evidence type="ECO:0000256" key="4">
    <source>
        <dbReference type="ARBA" id="ARBA00023125"/>
    </source>
</evidence>
<dbReference type="InterPro" id="IPR015422">
    <property type="entry name" value="PyrdxlP-dep_Trfase_small"/>
</dbReference>
<feature type="domain" description="HTH gntR-type" evidence="6">
    <location>
        <begin position="1"/>
        <end position="69"/>
    </location>
</feature>
<dbReference type="EMBL" id="FWWY01000001">
    <property type="protein sequence ID" value="SMC04873.1"/>
    <property type="molecule type" value="Genomic_DNA"/>
</dbReference>
<reference evidence="8" key="1">
    <citation type="submission" date="2017-04" db="EMBL/GenBank/DDBJ databases">
        <authorList>
            <person name="Varghese N."/>
            <person name="Submissions S."/>
        </authorList>
    </citation>
    <scope>NUCLEOTIDE SEQUENCE [LARGE SCALE GENOMIC DNA]</scope>
    <source>
        <strain evidence="8">DSM 9293</strain>
    </source>
</reference>
<evidence type="ECO:0000313" key="7">
    <source>
        <dbReference type="EMBL" id="SMC04873.1"/>
    </source>
</evidence>
<dbReference type="SUPFAM" id="SSF53383">
    <property type="entry name" value="PLP-dependent transferases"/>
    <property type="match status" value="1"/>
</dbReference>
<dbReference type="OrthoDB" id="9802328at2"/>
<dbReference type="Proteomes" id="UP000192660">
    <property type="component" value="Unassembled WGS sequence"/>
</dbReference>
<dbReference type="CDD" id="cd00609">
    <property type="entry name" value="AAT_like"/>
    <property type="match status" value="1"/>
</dbReference>
<dbReference type="InterPro" id="IPR004839">
    <property type="entry name" value="Aminotransferase_I/II_large"/>
</dbReference>
<dbReference type="SUPFAM" id="SSF46785">
    <property type="entry name" value="Winged helix' DNA-binding domain"/>
    <property type="match status" value="1"/>
</dbReference>
<keyword evidence="8" id="KW-1185">Reference proteome</keyword>
<evidence type="ECO:0000259" key="6">
    <source>
        <dbReference type="PROSITE" id="PS50949"/>
    </source>
</evidence>
<dbReference type="InterPro" id="IPR015421">
    <property type="entry name" value="PyrdxlP-dep_Trfase_major"/>
</dbReference>
<keyword evidence="2" id="KW-0663">Pyridoxal phosphate</keyword>
<dbReference type="Pfam" id="PF00155">
    <property type="entry name" value="Aminotran_1_2"/>
    <property type="match status" value="1"/>
</dbReference>
<proteinExistence type="inferred from homology"/>
<evidence type="ECO:0000256" key="2">
    <source>
        <dbReference type="ARBA" id="ARBA00022898"/>
    </source>
</evidence>
<dbReference type="GO" id="GO:0003677">
    <property type="term" value="F:DNA binding"/>
    <property type="evidence" value="ECO:0007669"/>
    <property type="project" value="UniProtKB-KW"/>
</dbReference>
<dbReference type="InterPro" id="IPR051446">
    <property type="entry name" value="HTH_trans_reg/aminotransferase"/>
</dbReference>
<evidence type="ECO:0000256" key="3">
    <source>
        <dbReference type="ARBA" id="ARBA00023015"/>
    </source>
</evidence>
<dbReference type="GO" id="GO:0003700">
    <property type="term" value="F:DNA-binding transcription factor activity"/>
    <property type="evidence" value="ECO:0007669"/>
    <property type="project" value="InterPro"/>
</dbReference>
<organism evidence="7 8">
    <name type="scientific">Sulfobacillus thermosulfidooxidans (strain DSM 9293 / VKM B-1269 / AT-1)</name>
    <dbReference type="NCBI Taxonomy" id="929705"/>
    <lineage>
        <taxon>Bacteria</taxon>
        <taxon>Bacillati</taxon>
        <taxon>Bacillota</taxon>
        <taxon>Clostridia</taxon>
        <taxon>Eubacteriales</taxon>
        <taxon>Clostridiales Family XVII. Incertae Sedis</taxon>
        <taxon>Sulfobacillus</taxon>
    </lineage>
</organism>
<dbReference type="Gene3D" id="3.40.640.10">
    <property type="entry name" value="Type I PLP-dependent aspartate aminotransferase-like (Major domain)"/>
    <property type="match status" value="1"/>
</dbReference>
<keyword evidence="5" id="KW-0804">Transcription</keyword>
<dbReference type="GO" id="GO:0003824">
    <property type="term" value="F:catalytic activity"/>
    <property type="evidence" value="ECO:0007669"/>
    <property type="project" value="UniProtKB-ARBA"/>
</dbReference>
<name>A0A1W1WGL7_SULTA</name>
<comment type="similarity">
    <text evidence="1">In the C-terminal section; belongs to the class-I pyridoxal-phosphate-dependent aminotransferase family.</text>
</comment>
<protein>
    <submittedName>
        <fullName evidence="7">2-aminoadipate transaminase</fullName>
    </submittedName>
</protein>
<dbReference type="InterPro" id="IPR000524">
    <property type="entry name" value="Tscrpt_reg_HTH_GntR"/>
</dbReference>
<keyword evidence="4" id="KW-0238">DNA-binding</keyword>
<evidence type="ECO:0000256" key="5">
    <source>
        <dbReference type="ARBA" id="ARBA00023163"/>
    </source>
</evidence>
<dbReference type="InterPro" id="IPR036388">
    <property type="entry name" value="WH-like_DNA-bd_sf"/>
</dbReference>
<dbReference type="PANTHER" id="PTHR46577:SF2">
    <property type="entry name" value="TRANSCRIPTIONAL REGULATORY PROTEIN"/>
    <property type="match status" value="1"/>
</dbReference>
<dbReference type="InterPro" id="IPR015424">
    <property type="entry name" value="PyrdxlP-dep_Trfase"/>
</dbReference>
<dbReference type="CDD" id="cd07377">
    <property type="entry name" value="WHTH_GntR"/>
    <property type="match status" value="1"/>
</dbReference>
<sequence length="477" mass="53349">MRAFQKVAEKIRLDIENGVWRIGDTLSSERQMAQQYQVSRSTIRRAWEELETMGYIKWDAFSPPQVINVPQWPTAIARSSLTQWNQAQTKPVSSFLSDLMSAATSQARFNFEIGMPDASLLPIFELESVIRELFTQRTREVFSYSPTAGIDRVREAIAEEFLGRRNLHLSPDHLLITSGSLQALDLLSSLWIRPGDIVITESPTFAGALQIFRAHGAQIIGIDVGTEGVNPAQMKDALSRHDTRLIYLQPYYQNPTSVSMSEATRQALLDLAISYHVPIIEDDAYGFLAPGHSLPLRAYKGAEEHVIYINTFSKILAPGLRVGLIAGPPDLIYQLTQIKQLGDLHTGTVSQLLVEGWLRSGNIDQYIQAVRKVYAERIQTAKQLLPQLGFPIWGNPHNGFYVFAELPRSLSALAFHQYAAKRDVLFAPGLAFGTDDQFRHWIRLCVSTANPMAIHTGLARLSRLVKAYTDTPGSFGL</sequence>
<dbReference type="PANTHER" id="PTHR46577">
    <property type="entry name" value="HTH-TYPE TRANSCRIPTIONAL REGULATORY PROTEIN GABR"/>
    <property type="match status" value="1"/>
</dbReference>
<dbReference type="Pfam" id="PF00392">
    <property type="entry name" value="GntR"/>
    <property type="match status" value="1"/>
</dbReference>
<dbReference type="GO" id="GO:0030170">
    <property type="term" value="F:pyridoxal phosphate binding"/>
    <property type="evidence" value="ECO:0007669"/>
    <property type="project" value="InterPro"/>
</dbReference>
<dbReference type="Gene3D" id="1.10.10.10">
    <property type="entry name" value="Winged helix-like DNA-binding domain superfamily/Winged helix DNA-binding domain"/>
    <property type="match status" value="1"/>
</dbReference>
<dbReference type="InterPro" id="IPR036390">
    <property type="entry name" value="WH_DNA-bd_sf"/>
</dbReference>
<evidence type="ECO:0000256" key="1">
    <source>
        <dbReference type="ARBA" id="ARBA00005384"/>
    </source>
</evidence>
<keyword evidence="3" id="KW-0805">Transcription regulation</keyword>
<dbReference type="PRINTS" id="PR00035">
    <property type="entry name" value="HTHGNTR"/>
</dbReference>
<dbReference type="RefSeq" id="WP_084661385.1">
    <property type="nucleotide sequence ID" value="NZ_FWWY01000001.1"/>
</dbReference>